<dbReference type="AlphaFoldDB" id="A0A3A9KLD1"/>
<sequence>MCFKTSLKTQMELKRELMMLSANKHGFTSSETIRYSQELDHLMNVYRRVIQSGKKCSCPKVSSVN</sequence>
<gene>
    <name evidence="1" type="ORF">CR203_20005</name>
</gene>
<keyword evidence="2" id="KW-1185">Reference proteome</keyword>
<proteinExistence type="predicted"/>
<organism evidence="1 2">
    <name type="scientific">Salipaludibacillus neizhouensis</name>
    <dbReference type="NCBI Taxonomy" id="885475"/>
    <lineage>
        <taxon>Bacteria</taxon>
        <taxon>Bacillati</taxon>
        <taxon>Bacillota</taxon>
        <taxon>Bacilli</taxon>
        <taxon>Bacillales</taxon>
        <taxon>Bacillaceae</taxon>
    </lineage>
</organism>
<dbReference type="GO" id="GO:0046983">
    <property type="term" value="F:protein dimerization activity"/>
    <property type="evidence" value="ECO:0007669"/>
    <property type="project" value="InterPro"/>
</dbReference>
<dbReference type="InterPro" id="IPR018540">
    <property type="entry name" value="Spo0E-like"/>
</dbReference>
<dbReference type="Gene3D" id="4.10.280.10">
    <property type="entry name" value="Helix-loop-helix DNA-binding domain"/>
    <property type="match status" value="1"/>
</dbReference>
<dbReference type="Pfam" id="PF09388">
    <property type="entry name" value="SpoOE-like"/>
    <property type="match status" value="1"/>
</dbReference>
<dbReference type="GO" id="GO:0043937">
    <property type="term" value="P:regulation of sporulation"/>
    <property type="evidence" value="ECO:0007669"/>
    <property type="project" value="InterPro"/>
</dbReference>
<evidence type="ECO:0000313" key="1">
    <source>
        <dbReference type="EMBL" id="RKL65626.1"/>
    </source>
</evidence>
<evidence type="ECO:0000313" key="2">
    <source>
        <dbReference type="Proteomes" id="UP000281498"/>
    </source>
</evidence>
<dbReference type="Proteomes" id="UP000281498">
    <property type="component" value="Unassembled WGS sequence"/>
</dbReference>
<name>A0A3A9KLD1_9BACI</name>
<dbReference type="OrthoDB" id="2973153at2"/>
<dbReference type="InterPro" id="IPR036638">
    <property type="entry name" value="HLH_DNA-bd_sf"/>
</dbReference>
<accession>A0A3A9KLD1</accession>
<reference evidence="1 2" key="1">
    <citation type="submission" date="2017-10" db="EMBL/GenBank/DDBJ databases">
        <title>Bacillus sp. nov., a halophilic bacterium isolated from a Keqin Lake.</title>
        <authorList>
            <person name="Wang H."/>
        </authorList>
    </citation>
    <scope>NUCLEOTIDE SEQUENCE [LARGE SCALE GENOMIC DNA]</scope>
    <source>
        <strain evidence="1 2">KCTC 13187</strain>
    </source>
</reference>
<dbReference type="EMBL" id="PDOE01000014">
    <property type="protein sequence ID" value="RKL65626.1"/>
    <property type="molecule type" value="Genomic_DNA"/>
</dbReference>
<comment type="caution">
    <text evidence="1">The sequence shown here is derived from an EMBL/GenBank/DDBJ whole genome shotgun (WGS) entry which is preliminary data.</text>
</comment>
<dbReference type="SUPFAM" id="SSF140500">
    <property type="entry name" value="BAS1536-like"/>
    <property type="match status" value="1"/>
</dbReference>
<protein>
    <submittedName>
        <fullName evidence="1">Spo0E family sporulation regulatory protein-aspartic acid phosphatase</fullName>
    </submittedName>
</protein>
<dbReference type="InterPro" id="IPR037208">
    <property type="entry name" value="Spo0E-like_sf"/>
</dbReference>